<dbReference type="SUPFAM" id="SSF109604">
    <property type="entry name" value="HD-domain/PDEase-like"/>
    <property type="match status" value="1"/>
</dbReference>
<organism evidence="2 3">
    <name type="scientific">Candidatus Magasanikbacteria bacterium CG10_big_fil_rev_8_21_14_0_10_36_32</name>
    <dbReference type="NCBI Taxonomy" id="1974646"/>
    <lineage>
        <taxon>Bacteria</taxon>
        <taxon>Candidatus Magasanikiibacteriota</taxon>
    </lineage>
</organism>
<dbReference type="GO" id="GO:0006203">
    <property type="term" value="P:dGTP catabolic process"/>
    <property type="evidence" value="ECO:0007669"/>
    <property type="project" value="TreeGrafter"/>
</dbReference>
<dbReference type="InterPro" id="IPR006674">
    <property type="entry name" value="HD_domain"/>
</dbReference>
<protein>
    <recommendedName>
        <fullName evidence="1">HD domain-containing protein</fullName>
    </recommendedName>
</protein>
<dbReference type="AlphaFoldDB" id="A0A2M6W6G0"/>
<dbReference type="SMART" id="SM00471">
    <property type="entry name" value="HDc"/>
    <property type="match status" value="1"/>
</dbReference>
<dbReference type="InterPro" id="IPR003607">
    <property type="entry name" value="HD/PDEase_dom"/>
</dbReference>
<comment type="caution">
    <text evidence="2">The sequence shown here is derived from an EMBL/GenBank/DDBJ whole genome shotgun (WGS) entry which is preliminary data.</text>
</comment>
<evidence type="ECO:0000313" key="3">
    <source>
        <dbReference type="Proteomes" id="UP000231426"/>
    </source>
</evidence>
<proteinExistence type="predicted"/>
<accession>A0A2M6W6G0</accession>
<sequence>MKSVLYKKIKECKGCLSHLRMSEEIATRKKIDSPTMVLLDESPFAQDRDRILKSQALRRLSGICHVFPLPDNIYIRNRLTHTLEVESVAVKIAHLLGINEKICSAAALGHDIGHTPFGHVGEDFITDITGRKFRHEVFSVIVAQQVERRGHGLNLTKQTLEGMFYHSRGGGKLYLSKVPEYDVVMLADKLAYLLISDIEDMFRYGYLQCKNFPELSRVLNSFGANPTQRINTCVAHLCLESATKGYVSFSDSSVAQRFDELKDLAHLAYKRINRIDRKLCPKHLESAYTNIALTVKDVDPAIVLALMTDQDVIKLSQTTTNTKTIIKTMHSLPVWEIIQPIRGKRIDFTKPNLDW</sequence>
<gene>
    <name evidence="2" type="ORF">COU29_01175</name>
</gene>
<evidence type="ECO:0000313" key="2">
    <source>
        <dbReference type="EMBL" id="PIT88383.1"/>
    </source>
</evidence>
<dbReference type="Pfam" id="PF01966">
    <property type="entry name" value="HD"/>
    <property type="match status" value="1"/>
</dbReference>
<dbReference type="Proteomes" id="UP000231426">
    <property type="component" value="Unassembled WGS sequence"/>
</dbReference>
<dbReference type="PROSITE" id="PS51831">
    <property type="entry name" value="HD"/>
    <property type="match status" value="1"/>
</dbReference>
<dbReference type="PANTHER" id="PTHR11373:SF43">
    <property type="entry name" value="DEOXYGUANOSINETRIPHOSPHATE TRIPHOSPHOHYDROLASE-LIKE PROTEIN"/>
    <property type="match status" value="1"/>
</dbReference>
<dbReference type="PANTHER" id="PTHR11373">
    <property type="entry name" value="DEOXYNUCLEOSIDE TRIPHOSPHATE TRIPHOSPHOHYDROLASE"/>
    <property type="match status" value="1"/>
</dbReference>
<dbReference type="EMBL" id="PFBV01000003">
    <property type="protein sequence ID" value="PIT88383.1"/>
    <property type="molecule type" value="Genomic_DNA"/>
</dbReference>
<evidence type="ECO:0000259" key="1">
    <source>
        <dbReference type="PROSITE" id="PS51831"/>
    </source>
</evidence>
<dbReference type="GO" id="GO:0008832">
    <property type="term" value="F:dGTPase activity"/>
    <property type="evidence" value="ECO:0007669"/>
    <property type="project" value="TreeGrafter"/>
</dbReference>
<feature type="domain" description="HD" evidence="1">
    <location>
        <begin position="78"/>
        <end position="193"/>
    </location>
</feature>
<dbReference type="CDD" id="cd00077">
    <property type="entry name" value="HDc"/>
    <property type="match status" value="1"/>
</dbReference>
<name>A0A2M6W6G0_9BACT</name>
<dbReference type="Gene3D" id="1.10.3210.10">
    <property type="entry name" value="Hypothetical protein af1432"/>
    <property type="match status" value="1"/>
</dbReference>
<dbReference type="InterPro" id="IPR050135">
    <property type="entry name" value="dGTPase-like"/>
</dbReference>
<reference evidence="3" key="1">
    <citation type="submission" date="2017-09" db="EMBL/GenBank/DDBJ databases">
        <title>Depth-based differentiation of microbial function through sediment-hosted aquifers and enrichment of novel symbionts in the deep terrestrial subsurface.</title>
        <authorList>
            <person name="Probst A.J."/>
            <person name="Ladd B."/>
            <person name="Jarett J.K."/>
            <person name="Geller-Mcgrath D.E."/>
            <person name="Sieber C.M.K."/>
            <person name="Emerson J.B."/>
            <person name="Anantharaman K."/>
            <person name="Thomas B.C."/>
            <person name="Malmstrom R."/>
            <person name="Stieglmeier M."/>
            <person name="Klingl A."/>
            <person name="Woyke T."/>
            <person name="Ryan C.M."/>
            <person name="Banfield J.F."/>
        </authorList>
    </citation>
    <scope>NUCLEOTIDE SEQUENCE [LARGE SCALE GENOMIC DNA]</scope>
</reference>